<gene>
    <name evidence="3" type="ORF">CF386_09125</name>
</gene>
<protein>
    <submittedName>
        <fullName evidence="3">Phosphatase PAP2 family protein</fullName>
    </submittedName>
</protein>
<dbReference type="KEGG" id="pmai:CF386_09125"/>
<dbReference type="Pfam" id="PF01569">
    <property type="entry name" value="PAP2"/>
    <property type="match status" value="1"/>
</dbReference>
<feature type="transmembrane region" description="Helical" evidence="1">
    <location>
        <begin position="6"/>
        <end position="24"/>
    </location>
</feature>
<dbReference type="RefSeq" id="WP_089074130.1">
    <property type="nucleotide sequence ID" value="NZ_CP022356.1"/>
</dbReference>
<name>A0A220VGC6_9GAMM</name>
<dbReference type="InterPro" id="IPR036938">
    <property type="entry name" value="PAP2/HPO_sf"/>
</dbReference>
<dbReference type="Proteomes" id="UP000242175">
    <property type="component" value="Chromosome small"/>
</dbReference>
<feature type="domain" description="Phosphatidic acid phosphatase type 2/haloperoxidase" evidence="2">
    <location>
        <begin position="76"/>
        <end position="200"/>
    </location>
</feature>
<keyword evidence="1" id="KW-0812">Transmembrane</keyword>
<feature type="transmembrane region" description="Helical" evidence="1">
    <location>
        <begin position="161"/>
        <end position="179"/>
    </location>
</feature>
<feature type="transmembrane region" description="Helical" evidence="1">
    <location>
        <begin position="133"/>
        <end position="154"/>
    </location>
</feature>
<evidence type="ECO:0000313" key="3">
    <source>
        <dbReference type="EMBL" id="ASK79222.1"/>
    </source>
</evidence>
<dbReference type="InterPro" id="IPR000326">
    <property type="entry name" value="PAP2/HPO"/>
</dbReference>
<sequence>MKNSHLILFILFISSLIVISYFFFDRQVVWFLVKHHSRDLGLLKIFANSITYVISIFVFIFYFYFLVKIIRKSINSLDKSFLIVSNAIIIGQFLKEVLKTIFGRYWAATFTCNNPSLISNHVYGFNWFKSGSAFASFPSGHATFIFSFSVSMFLIFPKLRWLWILLAILVTVGQIGMYYHYVSDVLAGALLGGLVGLFAVKYKINS</sequence>
<feature type="transmembrane region" description="Helical" evidence="1">
    <location>
        <begin position="45"/>
        <end position="67"/>
    </location>
</feature>
<evidence type="ECO:0000313" key="4">
    <source>
        <dbReference type="Proteomes" id="UP000242175"/>
    </source>
</evidence>
<feature type="transmembrane region" description="Helical" evidence="1">
    <location>
        <begin position="185"/>
        <end position="204"/>
    </location>
</feature>
<organism evidence="3 4">
    <name type="scientific">Paraphotobacterium marinum</name>
    <dbReference type="NCBI Taxonomy" id="1755811"/>
    <lineage>
        <taxon>Bacteria</taxon>
        <taxon>Pseudomonadati</taxon>
        <taxon>Pseudomonadota</taxon>
        <taxon>Gammaproteobacteria</taxon>
        <taxon>Vibrionales</taxon>
        <taxon>Vibrionaceae</taxon>
        <taxon>Paraphotobacterium</taxon>
    </lineage>
</organism>
<keyword evidence="1" id="KW-1133">Transmembrane helix</keyword>
<dbReference type="Gene3D" id="1.20.144.10">
    <property type="entry name" value="Phosphatidic acid phosphatase type 2/haloperoxidase"/>
    <property type="match status" value="1"/>
</dbReference>
<dbReference type="SMART" id="SM00014">
    <property type="entry name" value="acidPPc"/>
    <property type="match status" value="1"/>
</dbReference>
<accession>A0A220VGC6</accession>
<proteinExistence type="predicted"/>
<dbReference type="SUPFAM" id="SSF48317">
    <property type="entry name" value="Acid phosphatase/Vanadium-dependent haloperoxidase"/>
    <property type="match status" value="1"/>
</dbReference>
<dbReference type="AlphaFoldDB" id="A0A220VGC6"/>
<keyword evidence="1" id="KW-0472">Membrane</keyword>
<dbReference type="EMBL" id="CP022356">
    <property type="protein sequence ID" value="ASK79222.1"/>
    <property type="molecule type" value="Genomic_DNA"/>
</dbReference>
<evidence type="ECO:0000256" key="1">
    <source>
        <dbReference type="SAM" id="Phobius"/>
    </source>
</evidence>
<evidence type="ECO:0000259" key="2">
    <source>
        <dbReference type="SMART" id="SM00014"/>
    </source>
</evidence>
<reference evidence="3 4" key="1">
    <citation type="journal article" date="2016" name="Int. J. Syst. Evol. Microbiol.">
        <title>Paraphotobacterium marinum gen. nov., sp. nov., a member of the family Vibrionaceae, isolated from surface seawater.</title>
        <authorList>
            <person name="Huang Z."/>
            <person name="Dong C."/>
            <person name="Shao Z."/>
        </authorList>
    </citation>
    <scope>NUCLEOTIDE SEQUENCE [LARGE SCALE GENOMIC DNA]</scope>
    <source>
        <strain evidence="3 4">NSCS20N07D</strain>
    </source>
</reference>
<dbReference type="OrthoDB" id="9780507at2"/>
<keyword evidence="4" id="KW-1185">Reference proteome</keyword>